<comment type="caution">
    <text evidence="1">The sequence shown here is derived from an EMBL/GenBank/DDBJ whole genome shotgun (WGS) entry which is preliminary data.</text>
</comment>
<organism evidence="1 2">
    <name type="scientific">Mucilaginibacter hurinus</name>
    <dbReference type="NCBI Taxonomy" id="2201324"/>
    <lineage>
        <taxon>Bacteria</taxon>
        <taxon>Pseudomonadati</taxon>
        <taxon>Bacteroidota</taxon>
        <taxon>Sphingobacteriia</taxon>
        <taxon>Sphingobacteriales</taxon>
        <taxon>Sphingobacteriaceae</taxon>
        <taxon>Mucilaginibacter</taxon>
    </lineage>
</organism>
<gene>
    <name evidence="1" type="ORF">DJ568_13080</name>
</gene>
<dbReference type="Proteomes" id="UP000253209">
    <property type="component" value="Unassembled WGS sequence"/>
</dbReference>
<name>A0A367GL74_9SPHI</name>
<proteinExistence type="predicted"/>
<dbReference type="EMBL" id="QGDC01000007">
    <property type="protein sequence ID" value="RCH54227.1"/>
    <property type="molecule type" value="Genomic_DNA"/>
</dbReference>
<dbReference type="AlphaFoldDB" id="A0A367GL74"/>
<evidence type="ECO:0000313" key="2">
    <source>
        <dbReference type="Proteomes" id="UP000253209"/>
    </source>
</evidence>
<evidence type="ECO:0000313" key="1">
    <source>
        <dbReference type="EMBL" id="RCH54227.1"/>
    </source>
</evidence>
<sequence length="77" mass="9045">MIKCVEIISLIYSFATHTARLNPQLLFKNTFIKYQIKPYLCGVNKALLYFNSTNSFYGAPYSANRFFQSFKLIFRND</sequence>
<keyword evidence="2" id="KW-1185">Reference proteome</keyword>
<protein>
    <submittedName>
        <fullName evidence="1">Uncharacterized protein</fullName>
    </submittedName>
</protein>
<accession>A0A367GL74</accession>
<reference evidence="1 2" key="1">
    <citation type="submission" date="2018-05" db="EMBL/GenBank/DDBJ databases">
        <title>Mucilaginibacter hurinus sp. nov., isolated from briquette warehouse soil.</title>
        <authorList>
            <person name="Choi L."/>
        </authorList>
    </citation>
    <scope>NUCLEOTIDE SEQUENCE [LARGE SCALE GENOMIC DNA]</scope>
    <source>
        <strain evidence="1 2">ZR32</strain>
    </source>
</reference>